<dbReference type="AlphaFoldDB" id="A0A7C9TN11"/>
<gene>
    <name evidence="3" type="ORF">G3A44_20855</name>
</gene>
<dbReference type="InterPro" id="IPR036465">
    <property type="entry name" value="vWFA_dom_sf"/>
</dbReference>
<dbReference type="EMBL" id="JAAGOH010000042">
    <property type="protein sequence ID" value="NDY93644.1"/>
    <property type="molecule type" value="Genomic_DNA"/>
</dbReference>
<proteinExistence type="predicted"/>
<dbReference type="RefSeq" id="WP_163459675.1">
    <property type="nucleotide sequence ID" value="NZ_JAAGOH010000042.1"/>
</dbReference>
<feature type="chain" id="PRO_5029003840" evidence="1">
    <location>
        <begin position="30"/>
        <end position="1028"/>
    </location>
</feature>
<organism evidence="3 4">
    <name type="scientific">Ideonella livida</name>
    <dbReference type="NCBI Taxonomy" id="2707176"/>
    <lineage>
        <taxon>Bacteria</taxon>
        <taxon>Pseudomonadati</taxon>
        <taxon>Pseudomonadota</taxon>
        <taxon>Betaproteobacteria</taxon>
        <taxon>Burkholderiales</taxon>
        <taxon>Sphaerotilaceae</taxon>
        <taxon>Ideonella</taxon>
    </lineage>
</organism>
<feature type="domain" description="VWFA" evidence="2">
    <location>
        <begin position="47"/>
        <end position="338"/>
    </location>
</feature>
<keyword evidence="1" id="KW-0732">Signal</keyword>
<dbReference type="InterPro" id="IPR011047">
    <property type="entry name" value="Quinoprotein_ADH-like_sf"/>
</dbReference>
<name>A0A7C9TN11_9BURK</name>
<feature type="signal peptide" evidence="1">
    <location>
        <begin position="1"/>
        <end position="29"/>
    </location>
</feature>
<dbReference type="Gene3D" id="3.40.50.410">
    <property type="entry name" value="von Willebrand factor, type A domain"/>
    <property type="match status" value="1"/>
</dbReference>
<dbReference type="SUPFAM" id="SSF50998">
    <property type="entry name" value="Quinoprotein alcohol dehydrogenase-like"/>
    <property type="match status" value="1"/>
</dbReference>
<dbReference type="InterPro" id="IPR002035">
    <property type="entry name" value="VWF_A"/>
</dbReference>
<evidence type="ECO:0000259" key="2">
    <source>
        <dbReference type="PROSITE" id="PS50234"/>
    </source>
</evidence>
<keyword evidence="4" id="KW-1185">Reference proteome</keyword>
<protein>
    <submittedName>
        <fullName evidence="3">Pilus assembly protein PilY</fullName>
    </submittedName>
</protein>
<evidence type="ECO:0000313" key="3">
    <source>
        <dbReference type="EMBL" id="NDY93644.1"/>
    </source>
</evidence>
<dbReference type="Proteomes" id="UP000484255">
    <property type="component" value="Unassembled WGS sequence"/>
</dbReference>
<sequence>MRRLTPWWRRGLALLAPLVLLSGPAPAVAEDIDLFINNSSSSTDLPNVLIILDNSANWSQTGASGSTKYASVKAALASTIASLPADKFRVGLMLYTETGSGNSGDDGAYVRAAVRTFTAANKTLYQAMVNGLDISGDKSNNAKASLSMAEAYRYLITNASDSSSGVPYAGHKKVKTDYTGNTSGSTSSNAVYALSGNALSSKTATRYVSPISSASCGKTYIIFISNGEATDNASARSQAASMLSAAGGSTSIITAGLTNTSMQENLIDEWARYLRSSHQVITYTVDVDKKSTGQGPGWSSQLQSAANVSGGRYFDVSTGSGTSGASVSGALGEIFSEIQAVNSVFASVSLPVSVNTQGTYLNQVFVGLFRPDQDAAPRWMGNMKQFKLGTSGTDLALQDANSRDAINSTTGFITECARSFWTPSTVDNYWALTGQVQTCLSIANSADSNYPDGNVVEKGGAAYMLRQSANATGRSAYTCSDASCSSLITLSSLFTSSGLTATQQTQRRWIAGQDTKDEDGDTVTTAEMRRTTHGDVVHSRPIAVNYGTDSSPSVVVFYGANDGFLRAINGNRSAAIGGVAAGQELWSFMPPEFSGQIARLYDNSPPVTLASSTGTTLPKPYAMDGGLSVHRSGSNVWLYAGMRRGGRALYSFDVSSAGSMSLRWRIGCTALGSDTDCTTDTSGFGQTWSQPKVVTVAGSTDPLILMGGGYDTCEDADPSTCTTTAKGRAVYVINARTGAVVRSFATTRPVVGEVSTVVNSSGQTTLAYASDLGGNLYRIDIGTAAPASWSMTQVAALGCSTPSASCNTRKFFFGPDVLASTTTGLHYLLVGSGDREKPVATYTSAGATQNYMFMVKDKPGDSAWLSTESTTCGSSVVCLASLQLISSSATPSATDLAAKKGWALQLENTEQVVTSALTVYGTTTFSTHKPSTGTTTAGTCSPNLGTTRVYNVRYANAAPSDGGDSRYDLVAGGGLPPSPVAGKVTLDDGTTVDFIIGASPDSPLEATRRTASAGAVNRPKVRVYRYTK</sequence>
<dbReference type="PROSITE" id="PS50234">
    <property type="entry name" value="VWFA"/>
    <property type="match status" value="1"/>
</dbReference>
<reference evidence="3 4" key="1">
    <citation type="submission" date="2020-02" db="EMBL/GenBank/DDBJ databases">
        <title>Ideonella bacterium strain TBM-1.</title>
        <authorList>
            <person name="Chen W.-M."/>
        </authorList>
    </citation>
    <scope>NUCLEOTIDE SEQUENCE [LARGE SCALE GENOMIC DNA]</scope>
    <source>
        <strain evidence="3 4">TBM-1</strain>
    </source>
</reference>
<evidence type="ECO:0000256" key="1">
    <source>
        <dbReference type="SAM" id="SignalP"/>
    </source>
</evidence>
<evidence type="ECO:0000313" key="4">
    <source>
        <dbReference type="Proteomes" id="UP000484255"/>
    </source>
</evidence>
<comment type="caution">
    <text evidence="3">The sequence shown here is derived from an EMBL/GenBank/DDBJ whole genome shotgun (WGS) entry which is preliminary data.</text>
</comment>
<accession>A0A7C9TN11</accession>